<accession>A0A699UVF2</accession>
<organism evidence="1">
    <name type="scientific">Tanacetum cinerariifolium</name>
    <name type="common">Dalmatian daisy</name>
    <name type="synonym">Chrysanthemum cinerariifolium</name>
    <dbReference type="NCBI Taxonomy" id="118510"/>
    <lineage>
        <taxon>Eukaryota</taxon>
        <taxon>Viridiplantae</taxon>
        <taxon>Streptophyta</taxon>
        <taxon>Embryophyta</taxon>
        <taxon>Tracheophyta</taxon>
        <taxon>Spermatophyta</taxon>
        <taxon>Magnoliopsida</taxon>
        <taxon>eudicotyledons</taxon>
        <taxon>Gunneridae</taxon>
        <taxon>Pentapetalae</taxon>
        <taxon>asterids</taxon>
        <taxon>campanulids</taxon>
        <taxon>Asterales</taxon>
        <taxon>Asteraceae</taxon>
        <taxon>Asteroideae</taxon>
        <taxon>Anthemideae</taxon>
        <taxon>Anthemidinae</taxon>
        <taxon>Tanacetum</taxon>
    </lineage>
</organism>
<evidence type="ECO:0000313" key="1">
    <source>
        <dbReference type="EMBL" id="GFD27312.1"/>
    </source>
</evidence>
<comment type="caution">
    <text evidence="1">The sequence shown here is derived from an EMBL/GenBank/DDBJ whole genome shotgun (WGS) entry which is preliminary data.</text>
</comment>
<dbReference type="AlphaFoldDB" id="A0A699UVF2"/>
<dbReference type="EMBL" id="BKCJ011376025">
    <property type="protein sequence ID" value="GFD27312.1"/>
    <property type="molecule type" value="Genomic_DNA"/>
</dbReference>
<reference evidence="1" key="1">
    <citation type="journal article" date="2019" name="Sci. Rep.">
        <title>Draft genome of Tanacetum cinerariifolium, the natural source of mosquito coil.</title>
        <authorList>
            <person name="Yamashiro T."/>
            <person name="Shiraishi A."/>
            <person name="Satake H."/>
            <person name="Nakayama K."/>
        </authorList>
    </citation>
    <scope>NUCLEOTIDE SEQUENCE</scope>
</reference>
<feature type="non-terminal residue" evidence="1">
    <location>
        <position position="1"/>
    </location>
</feature>
<sequence length="73" mass="8079">IFDRLNDTWAWVAPGPEREPVVMATALRVLRVPTVDVGVQVIPAPLQAPQPPLAAAPTRTMPQRMARLEKEIE</sequence>
<gene>
    <name evidence="1" type="ORF">Tci_899281</name>
</gene>
<proteinExistence type="predicted"/>
<protein>
    <submittedName>
        <fullName evidence="1">Uncharacterized protein</fullName>
    </submittedName>
</protein>
<name>A0A699UVF2_TANCI</name>